<dbReference type="EMBL" id="JBHLWP010000003">
    <property type="protein sequence ID" value="MFC0250576.1"/>
    <property type="molecule type" value="Genomic_DNA"/>
</dbReference>
<protein>
    <submittedName>
        <fullName evidence="4">Flagellar export chaperone FlgN</fullName>
    </submittedName>
</protein>
<organism evidence="4 5">
    <name type="scientific">Massilia consociata</name>
    <dbReference type="NCBI Taxonomy" id="760117"/>
    <lineage>
        <taxon>Bacteria</taxon>
        <taxon>Pseudomonadati</taxon>
        <taxon>Pseudomonadota</taxon>
        <taxon>Betaproteobacteria</taxon>
        <taxon>Burkholderiales</taxon>
        <taxon>Oxalobacteraceae</taxon>
        <taxon>Telluria group</taxon>
        <taxon>Massilia</taxon>
    </lineage>
</organism>
<keyword evidence="4" id="KW-0969">Cilium</keyword>
<evidence type="ECO:0000256" key="1">
    <source>
        <dbReference type="ARBA" id="ARBA00002397"/>
    </source>
</evidence>
<reference evidence="4 5" key="1">
    <citation type="submission" date="2024-09" db="EMBL/GenBank/DDBJ databases">
        <authorList>
            <person name="Sun Q."/>
            <person name="Mori K."/>
        </authorList>
    </citation>
    <scope>NUCLEOTIDE SEQUENCE [LARGE SCALE GENOMIC DNA]</scope>
    <source>
        <strain evidence="4 5">CCM 7792</strain>
    </source>
</reference>
<keyword evidence="5" id="KW-1185">Reference proteome</keyword>
<name>A0ABV6FAL9_9BURK</name>
<dbReference type="InterPro" id="IPR036679">
    <property type="entry name" value="FlgN-like_sf"/>
</dbReference>
<dbReference type="SUPFAM" id="SSF140566">
    <property type="entry name" value="FlgN-like"/>
    <property type="match status" value="1"/>
</dbReference>
<sequence length="146" mass="15945">MSPNLPRLTRQQAITALADGVQADVRDSAEVLALLERQFEAALRHRSSELAGLAELLTPLLDAMEARRQQRVSLVRALLGPEATMAQFIGTLPGPARDALASAWGDLERTVRACKEASTRNGTLLAEQYTVMQRVLHGEEGIYAPR</sequence>
<proteinExistence type="inferred from homology"/>
<keyword evidence="4" id="KW-0282">Flagellum</keyword>
<evidence type="ECO:0000313" key="5">
    <source>
        <dbReference type="Proteomes" id="UP001589773"/>
    </source>
</evidence>
<dbReference type="InterPro" id="IPR007809">
    <property type="entry name" value="FlgN-like"/>
</dbReference>
<dbReference type="Pfam" id="PF05130">
    <property type="entry name" value="FlgN"/>
    <property type="match status" value="1"/>
</dbReference>
<dbReference type="Proteomes" id="UP001589773">
    <property type="component" value="Unassembled WGS sequence"/>
</dbReference>
<keyword evidence="4" id="KW-0966">Cell projection</keyword>
<comment type="caution">
    <text evidence="4">The sequence shown here is derived from an EMBL/GenBank/DDBJ whole genome shotgun (WGS) entry which is preliminary data.</text>
</comment>
<dbReference type="RefSeq" id="WP_379677343.1">
    <property type="nucleotide sequence ID" value="NZ_JBHLWP010000003.1"/>
</dbReference>
<comment type="similarity">
    <text evidence="2">Belongs to the FlgN family.</text>
</comment>
<evidence type="ECO:0000256" key="3">
    <source>
        <dbReference type="ARBA" id="ARBA00022795"/>
    </source>
</evidence>
<comment type="function">
    <text evidence="1">Required for the efficient initiation of filament assembly.</text>
</comment>
<gene>
    <name evidence="4" type="primary">flgN</name>
    <name evidence="4" type="ORF">ACFFJK_01625</name>
</gene>
<evidence type="ECO:0000256" key="2">
    <source>
        <dbReference type="ARBA" id="ARBA00007703"/>
    </source>
</evidence>
<dbReference type="Gene3D" id="1.20.58.300">
    <property type="entry name" value="FlgN-like"/>
    <property type="match status" value="1"/>
</dbReference>
<keyword evidence="3" id="KW-1005">Bacterial flagellum biogenesis</keyword>
<accession>A0ABV6FAL9</accession>
<evidence type="ECO:0000313" key="4">
    <source>
        <dbReference type="EMBL" id="MFC0250576.1"/>
    </source>
</evidence>